<name>A0A919RJB0_9ACTN</name>
<comment type="caution">
    <text evidence="1">The sequence shown here is derived from an EMBL/GenBank/DDBJ whole genome shotgun (WGS) entry which is preliminary data.</text>
</comment>
<dbReference type="Proteomes" id="UP000606172">
    <property type="component" value="Unassembled WGS sequence"/>
</dbReference>
<dbReference type="AlphaFoldDB" id="A0A919RJB0"/>
<evidence type="ECO:0000313" key="1">
    <source>
        <dbReference type="EMBL" id="GII94867.1"/>
    </source>
</evidence>
<dbReference type="EMBL" id="BOOW01000031">
    <property type="protein sequence ID" value="GII94867.1"/>
    <property type="molecule type" value="Genomic_DNA"/>
</dbReference>
<evidence type="ECO:0000313" key="2">
    <source>
        <dbReference type="Proteomes" id="UP000606172"/>
    </source>
</evidence>
<reference evidence="1" key="1">
    <citation type="submission" date="2021-01" db="EMBL/GenBank/DDBJ databases">
        <title>Whole genome shotgun sequence of Sinosporangium siamense NBRC 109515.</title>
        <authorList>
            <person name="Komaki H."/>
            <person name="Tamura T."/>
        </authorList>
    </citation>
    <scope>NUCLEOTIDE SEQUENCE</scope>
    <source>
        <strain evidence="1">NBRC 109515</strain>
    </source>
</reference>
<accession>A0A919RJB0</accession>
<proteinExistence type="predicted"/>
<sequence length="237" mass="25362">MLRALCALMPDYTFTEIARCLHMHRSTLSGHLSARRIPELALCLKLYDLAISAGQPNIPFSEEELRRAHSEAAITFPLCANCRMSQGEYDGQASFKQVGQLSRSSGNGHGGRLLIGEAEFVGGAARGKAPVPHKYGDRRRNVEAVMEVGGQVVQRLLSEDLARVRVLLHSVGSRCSPSEVMDAVDACRSGGLVDAADAILHYAGGRPAKEVLQVARVLVAAGRHADAALLLQAADPS</sequence>
<protein>
    <submittedName>
        <fullName evidence="1">Uncharacterized protein</fullName>
    </submittedName>
</protein>
<gene>
    <name evidence="1" type="ORF">Ssi02_50980</name>
</gene>
<keyword evidence="2" id="KW-1185">Reference proteome</keyword>
<organism evidence="1 2">
    <name type="scientific">Sinosporangium siamense</name>
    <dbReference type="NCBI Taxonomy" id="1367973"/>
    <lineage>
        <taxon>Bacteria</taxon>
        <taxon>Bacillati</taxon>
        <taxon>Actinomycetota</taxon>
        <taxon>Actinomycetes</taxon>
        <taxon>Streptosporangiales</taxon>
        <taxon>Streptosporangiaceae</taxon>
        <taxon>Sinosporangium</taxon>
    </lineage>
</organism>